<sequence length="82" mass="8872">MPAQENGYRNKLSAVCDRQKWAFQKGECVPSGSKNQTVWTGQVYVNKTPFEGKGSSKGAAWEAAAKNALDHIKANNSGVVDD</sequence>
<name>K5X3X0_AGABU</name>
<dbReference type="PROSITE" id="PS50137">
    <property type="entry name" value="DS_RBD"/>
    <property type="match status" value="1"/>
</dbReference>
<dbReference type="OMA" id="FQKGECV"/>
<dbReference type="Gene3D" id="3.30.160.20">
    <property type="match status" value="1"/>
</dbReference>
<dbReference type="HOGENOM" id="CLU_2557766_0_0_1"/>
<dbReference type="SUPFAM" id="SSF54768">
    <property type="entry name" value="dsRNA-binding domain-like"/>
    <property type="match status" value="1"/>
</dbReference>
<accession>K5X3X0</accession>
<organism evidence="3 4">
    <name type="scientific">Agaricus bisporus var. burnettii (strain JB137-S8 / ATCC MYA-4627 / FGSC 10392)</name>
    <name type="common">White button mushroom</name>
    <dbReference type="NCBI Taxonomy" id="597362"/>
    <lineage>
        <taxon>Eukaryota</taxon>
        <taxon>Fungi</taxon>
        <taxon>Dikarya</taxon>
        <taxon>Basidiomycota</taxon>
        <taxon>Agaricomycotina</taxon>
        <taxon>Agaricomycetes</taxon>
        <taxon>Agaricomycetidae</taxon>
        <taxon>Agaricales</taxon>
        <taxon>Agaricineae</taxon>
        <taxon>Agaricaceae</taxon>
        <taxon>Agaricus</taxon>
    </lineage>
</organism>
<dbReference type="InterPro" id="IPR014720">
    <property type="entry name" value="dsRBD_dom"/>
</dbReference>
<protein>
    <recommendedName>
        <fullName evidence="2">DRBM domain-containing protein</fullName>
    </recommendedName>
</protein>
<dbReference type="Pfam" id="PF00035">
    <property type="entry name" value="dsrm"/>
    <property type="match status" value="1"/>
</dbReference>
<dbReference type="EMBL" id="JH971393">
    <property type="protein sequence ID" value="EKM77878.1"/>
    <property type="molecule type" value="Genomic_DNA"/>
</dbReference>
<evidence type="ECO:0000256" key="1">
    <source>
        <dbReference type="PROSITE-ProRule" id="PRU00266"/>
    </source>
</evidence>
<dbReference type="AlphaFoldDB" id="K5X3X0"/>
<dbReference type="Proteomes" id="UP000008493">
    <property type="component" value="Unassembled WGS sequence"/>
</dbReference>
<dbReference type="GeneID" id="18827057"/>
<proteinExistence type="predicted"/>
<gene>
    <name evidence="3" type="ORF">AGABI1DRAFT_129674</name>
</gene>
<keyword evidence="1" id="KW-0694">RNA-binding</keyword>
<dbReference type="KEGG" id="abp:AGABI1DRAFT129674"/>
<keyword evidence="4" id="KW-1185">Reference proteome</keyword>
<feature type="domain" description="DRBM" evidence="2">
    <location>
        <begin position="27"/>
        <end position="74"/>
    </location>
</feature>
<evidence type="ECO:0000313" key="3">
    <source>
        <dbReference type="EMBL" id="EKM77878.1"/>
    </source>
</evidence>
<dbReference type="CDD" id="cd00048">
    <property type="entry name" value="DSRM_SF"/>
    <property type="match status" value="1"/>
</dbReference>
<reference evidence="4" key="1">
    <citation type="journal article" date="2012" name="Proc. Natl. Acad. Sci. U.S.A.">
        <title>Genome sequence of the button mushroom Agaricus bisporus reveals mechanisms governing adaptation to a humic-rich ecological niche.</title>
        <authorList>
            <person name="Morin E."/>
            <person name="Kohler A."/>
            <person name="Baker A.R."/>
            <person name="Foulongne-Oriol M."/>
            <person name="Lombard V."/>
            <person name="Nagy L.G."/>
            <person name="Ohm R.A."/>
            <person name="Patyshakuliyeva A."/>
            <person name="Brun A."/>
            <person name="Aerts A.L."/>
            <person name="Bailey A.M."/>
            <person name="Billette C."/>
            <person name="Coutinho P.M."/>
            <person name="Deakin G."/>
            <person name="Doddapaneni H."/>
            <person name="Floudas D."/>
            <person name="Grimwood J."/>
            <person name="Hilden K."/>
            <person name="Kuees U."/>
            <person name="LaButti K.M."/>
            <person name="Lapidus A."/>
            <person name="Lindquist E.A."/>
            <person name="Lucas S.M."/>
            <person name="Murat C."/>
            <person name="Riley R.W."/>
            <person name="Salamov A.A."/>
            <person name="Schmutz J."/>
            <person name="Subramanian V."/>
            <person name="Woesten H.A.B."/>
            <person name="Xu J."/>
            <person name="Eastwood D.C."/>
            <person name="Foster G.D."/>
            <person name="Sonnenberg A.S."/>
            <person name="Cullen D."/>
            <person name="de Vries R.P."/>
            <person name="Lundell T."/>
            <person name="Hibbett D.S."/>
            <person name="Henrissat B."/>
            <person name="Burton K.S."/>
            <person name="Kerrigan R.W."/>
            <person name="Challen M.P."/>
            <person name="Grigoriev I.V."/>
            <person name="Martin F."/>
        </authorList>
    </citation>
    <scope>NUCLEOTIDE SEQUENCE [LARGE SCALE GENOMIC DNA]</scope>
    <source>
        <strain evidence="4">JB137-S8 / ATCC MYA-4627 / FGSC 10392</strain>
    </source>
</reference>
<dbReference type="GO" id="GO:0003723">
    <property type="term" value="F:RNA binding"/>
    <property type="evidence" value="ECO:0007669"/>
    <property type="project" value="UniProtKB-UniRule"/>
</dbReference>
<evidence type="ECO:0000313" key="4">
    <source>
        <dbReference type="Proteomes" id="UP000008493"/>
    </source>
</evidence>
<evidence type="ECO:0000259" key="2">
    <source>
        <dbReference type="PROSITE" id="PS50137"/>
    </source>
</evidence>
<dbReference type="RefSeq" id="XP_007331275.1">
    <property type="nucleotide sequence ID" value="XM_007331213.1"/>
</dbReference>
<dbReference type="InParanoid" id="K5X3X0"/>